<accession>A0A498LXM3</accession>
<organism evidence="2 4">
    <name type="scientific">Labeo rohita</name>
    <name type="common">Indian major carp</name>
    <name type="synonym">Cyprinus rohita</name>
    <dbReference type="NCBI Taxonomy" id="84645"/>
    <lineage>
        <taxon>Eukaryota</taxon>
        <taxon>Metazoa</taxon>
        <taxon>Chordata</taxon>
        <taxon>Craniata</taxon>
        <taxon>Vertebrata</taxon>
        <taxon>Euteleostomi</taxon>
        <taxon>Actinopterygii</taxon>
        <taxon>Neopterygii</taxon>
        <taxon>Teleostei</taxon>
        <taxon>Ostariophysi</taxon>
        <taxon>Cypriniformes</taxon>
        <taxon>Cyprinidae</taxon>
        <taxon>Labeoninae</taxon>
        <taxon>Labeonini</taxon>
        <taxon>Labeo</taxon>
    </lineage>
</organism>
<evidence type="ECO:0000313" key="4">
    <source>
        <dbReference type="Proteomes" id="UP000290572"/>
    </source>
</evidence>
<dbReference type="STRING" id="84645.A0A498LXM3"/>
<feature type="compositionally biased region" description="Pro residues" evidence="1">
    <location>
        <begin position="83"/>
        <end position="93"/>
    </location>
</feature>
<proteinExistence type="predicted"/>
<dbReference type="EMBL" id="QBIY01012990">
    <property type="protein sequence ID" value="RXN13279.1"/>
    <property type="molecule type" value="Genomic_DNA"/>
</dbReference>
<sequence length="93" mass="10181">MGRSQRSGQILFVIRTHLESVSSHSCYATALSFINGSTGQRSPPEWIMKTFCSVWLFLSLVELSPAPPVSQEPPLACRGPVDPALPQPEDLPM</sequence>
<protein>
    <submittedName>
        <fullName evidence="2">Latexin-like isoform X1</fullName>
    </submittedName>
</protein>
<dbReference type="AlphaFoldDB" id="A0A498LXM3"/>
<evidence type="ECO:0000313" key="3">
    <source>
        <dbReference type="EMBL" id="RXN14394.1"/>
    </source>
</evidence>
<evidence type="ECO:0000313" key="2">
    <source>
        <dbReference type="EMBL" id="RXN13279.1"/>
    </source>
</evidence>
<comment type="caution">
    <text evidence="2">The sequence shown here is derived from an EMBL/GenBank/DDBJ whole genome shotgun (WGS) entry which is preliminary data.</text>
</comment>
<dbReference type="EMBL" id="QBIY01012909">
    <property type="protein sequence ID" value="RXN14394.1"/>
    <property type="molecule type" value="Genomic_DNA"/>
</dbReference>
<keyword evidence="4" id="KW-1185">Reference proteome</keyword>
<dbReference type="Proteomes" id="UP000290572">
    <property type="component" value="Unassembled WGS sequence"/>
</dbReference>
<gene>
    <name evidence="3" type="ORF">ROHU_028673</name>
    <name evidence="2" type="ORF">ROHU_029038</name>
</gene>
<evidence type="ECO:0000256" key="1">
    <source>
        <dbReference type="SAM" id="MobiDB-lite"/>
    </source>
</evidence>
<feature type="region of interest" description="Disordered" evidence="1">
    <location>
        <begin position="66"/>
        <end position="93"/>
    </location>
</feature>
<reference evidence="2 4" key="1">
    <citation type="submission" date="2018-03" db="EMBL/GenBank/DDBJ databases">
        <title>Draft genome sequence of Rohu Carp (Labeo rohita).</title>
        <authorList>
            <person name="Das P."/>
            <person name="Kushwaha B."/>
            <person name="Joshi C.G."/>
            <person name="Kumar D."/>
            <person name="Nagpure N.S."/>
            <person name="Sahoo L."/>
            <person name="Das S.P."/>
            <person name="Bit A."/>
            <person name="Patnaik S."/>
            <person name="Meher P.K."/>
            <person name="Jayasankar P."/>
            <person name="Koringa P.G."/>
            <person name="Patel N.V."/>
            <person name="Hinsu A.T."/>
            <person name="Kumar R."/>
            <person name="Pandey M."/>
            <person name="Agarwal S."/>
            <person name="Srivastava S."/>
            <person name="Singh M."/>
            <person name="Iquebal M.A."/>
            <person name="Jaiswal S."/>
            <person name="Angadi U.B."/>
            <person name="Kumar N."/>
            <person name="Raza M."/>
            <person name="Shah T.M."/>
            <person name="Rai A."/>
            <person name="Jena J.K."/>
        </authorList>
    </citation>
    <scope>NUCLEOTIDE SEQUENCE [LARGE SCALE GENOMIC DNA]</scope>
    <source>
        <strain evidence="2">DASCIFA01</strain>
        <tissue evidence="2">Testis</tissue>
    </source>
</reference>
<name>A0A498LXM3_LABRO</name>